<sequence>MRHIGRPPNLARVVVLVFALVVLTFGIQHGPNPETASSEKLSFVHTVVAMHEPIGYAIAVSPDKGSETVHCPYHCVRAPAVRPRVGYLWYPALLIAGLLIAGVYCRRWDIRPRAARRTAIGAVGAELLLHLCVCRR</sequence>
<feature type="transmembrane region" description="Helical" evidence="1">
    <location>
        <begin position="9"/>
        <end position="27"/>
    </location>
</feature>
<organism evidence="2 3">
    <name type="scientific">Nocardia flavorosea</name>
    <dbReference type="NCBI Taxonomy" id="53429"/>
    <lineage>
        <taxon>Bacteria</taxon>
        <taxon>Bacillati</taxon>
        <taxon>Actinomycetota</taxon>
        <taxon>Actinomycetes</taxon>
        <taxon>Mycobacteriales</taxon>
        <taxon>Nocardiaceae</taxon>
        <taxon>Nocardia</taxon>
    </lineage>
</organism>
<feature type="transmembrane region" description="Helical" evidence="1">
    <location>
        <begin position="87"/>
        <end position="105"/>
    </location>
</feature>
<proteinExistence type="predicted"/>
<keyword evidence="1" id="KW-0472">Membrane</keyword>
<evidence type="ECO:0000256" key="1">
    <source>
        <dbReference type="SAM" id="Phobius"/>
    </source>
</evidence>
<evidence type="ECO:0000313" key="3">
    <source>
        <dbReference type="Proteomes" id="UP000570678"/>
    </source>
</evidence>
<keyword evidence="1" id="KW-1133">Transmembrane helix</keyword>
<gene>
    <name evidence="2" type="ORF">HGA15_12300</name>
</gene>
<dbReference type="Proteomes" id="UP000570678">
    <property type="component" value="Unassembled WGS sequence"/>
</dbReference>
<name>A0A846YH05_9NOCA</name>
<dbReference type="AlphaFoldDB" id="A0A846YH05"/>
<protein>
    <submittedName>
        <fullName evidence="2">Uncharacterized protein</fullName>
    </submittedName>
</protein>
<evidence type="ECO:0000313" key="2">
    <source>
        <dbReference type="EMBL" id="NKY56922.1"/>
    </source>
</evidence>
<accession>A0A846YH05</accession>
<reference evidence="2 3" key="1">
    <citation type="submission" date="2020-04" db="EMBL/GenBank/DDBJ databases">
        <title>MicrobeNet Type strains.</title>
        <authorList>
            <person name="Nicholson A.C."/>
        </authorList>
    </citation>
    <scope>NUCLEOTIDE SEQUENCE [LARGE SCALE GENOMIC DNA]</scope>
    <source>
        <strain evidence="2 3">JCM 3332</strain>
    </source>
</reference>
<keyword evidence="1" id="KW-0812">Transmembrane</keyword>
<keyword evidence="3" id="KW-1185">Reference proteome</keyword>
<comment type="caution">
    <text evidence="2">The sequence shown here is derived from an EMBL/GenBank/DDBJ whole genome shotgun (WGS) entry which is preliminary data.</text>
</comment>
<dbReference type="EMBL" id="JAAXOT010000005">
    <property type="protein sequence ID" value="NKY56922.1"/>
    <property type="molecule type" value="Genomic_DNA"/>
</dbReference>
<dbReference type="RefSeq" id="WP_062977133.1">
    <property type="nucleotide sequence ID" value="NZ_JAAXOT010000005.1"/>
</dbReference>